<accession>A0AC61U524</accession>
<evidence type="ECO:0000313" key="2">
    <source>
        <dbReference type="Proteomes" id="UP001059663"/>
    </source>
</evidence>
<dbReference type="EMBL" id="CP087977">
    <property type="protein sequence ID" value="UUZ45129.1"/>
    <property type="molecule type" value="Genomic_DNA"/>
</dbReference>
<name>A0AC61U524_9MICO</name>
<dbReference type="Proteomes" id="UP001059663">
    <property type="component" value="Chromosome"/>
</dbReference>
<dbReference type="EC" id="3.5.1.1" evidence="1"/>
<proteinExistence type="predicted"/>
<organism evidence="1 2">
    <name type="scientific">Janibacter limosus</name>
    <dbReference type="NCBI Taxonomy" id="53458"/>
    <lineage>
        <taxon>Bacteria</taxon>
        <taxon>Bacillati</taxon>
        <taxon>Actinomycetota</taxon>
        <taxon>Actinomycetes</taxon>
        <taxon>Micrococcales</taxon>
        <taxon>Intrasporangiaceae</taxon>
        <taxon>Janibacter</taxon>
    </lineage>
</organism>
<keyword evidence="1" id="KW-0378">Hydrolase</keyword>
<reference evidence="1" key="1">
    <citation type="submission" date="2021-11" db="EMBL/GenBank/DDBJ databases">
        <title>Study of the species diversity of bacterial strains isolated from a unique natural object - Shulgan-Tash cave (Bashkiria).</title>
        <authorList>
            <person name="Sazanova A.L."/>
            <person name="Chirak E.R."/>
            <person name="Safronova V.I."/>
        </authorList>
    </citation>
    <scope>NUCLEOTIDE SEQUENCE</scope>
    <source>
        <strain evidence="1">P1</strain>
    </source>
</reference>
<sequence>MTARAPDTTSLDDAPVLVHVTRGGFVESAHRATLVATDPAGGTPPSSRPGGRPRPAALLAEADPGTRDGAPRTRPPATPARPRLLEPLRGGGPPRGRRRDPRERRPRPRCAAEHPRAADRRARAARWLAAGTEPVPVARDCSGKHAGMLVTCRVNDWPIESYLDVDHPLQQAIRATTAQVVGEVSHTTVDGCGAPLFAVPLVGPASSFGALAAAEPTTDEGRIADAMRTAPQMVGGTGRDVTQFMQAVPGLIAKDGAESVYAAGLADGRGIAIKVADGAPTPRARRALLAHALLALGVDTPGLRELADQPVLGHGRPVGAVEVLDLTAS</sequence>
<gene>
    <name evidence="1" type="ORF">LP422_02165</name>
</gene>
<protein>
    <submittedName>
        <fullName evidence="1">Asparaginase</fullName>
        <ecNumber evidence="1">3.5.1.1</ecNumber>
    </submittedName>
</protein>
<evidence type="ECO:0000313" key="1">
    <source>
        <dbReference type="EMBL" id="UUZ45129.1"/>
    </source>
</evidence>